<evidence type="ECO:0000256" key="7">
    <source>
        <dbReference type="ARBA" id="ARBA00022499"/>
    </source>
</evidence>
<dbReference type="PANTHER" id="PTHR10130:SF0">
    <property type="entry name" value="GH08708P"/>
    <property type="match status" value="1"/>
</dbReference>
<dbReference type="PANTHER" id="PTHR10130">
    <property type="entry name" value="PEROXISOMAL TARGETING SIGNAL 1 RECEPTOR PEX5"/>
    <property type="match status" value="1"/>
</dbReference>
<feature type="repeat" description="TPR" evidence="17">
    <location>
        <begin position="467"/>
        <end position="500"/>
    </location>
</feature>
<keyword evidence="9 17" id="KW-0802">TPR repeat</keyword>
<dbReference type="Proteomes" id="UP001347796">
    <property type="component" value="Unassembled WGS sequence"/>
</dbReference>
<dbReference type="InterPro" id="IPR019734">
    <property type="entry name" value="TPR_rpt"/>
</dbReference>
<evidence type="ECO:0000256" key="6">
    <source>
        <dbReference type="ARBA" id="ARBA00022490"/>
    </source>
</evidence>
<reference evidence="18 19" key="1">
    <citation type="submission" date="2024-01" db="EMBL/GenBank/DDBJ databases">
        <title>The genome of the rayed Mediterranean limpet Patella caerulea (Linnaeus, 1758).</title>
        <authorList>
            <person name="Anh-Thu Weber A."/>
            <person name="Halstead-Nussloch G."/>
        </authorList>
    </citation>
    <scope>NUCLEOTIDE SEQUENCE [LARGE SCALE GENOMIC DNA]</scope>
    <source>
        <strain evidence="18">AATW-2023a</strain>
        <tissue evidence="18">Whole specimen</tissue>
    </source>
</reference>
<accession>A0AAN8JMX5</accession>
<evidence type="ECO:0000256" key="3">
    <source>
        <dbReference type="ARBA" id="ARBA00005348"/>
    </source>
</evidence>
<comment type="similarity">
    <text evidence="3">Belongs to the peroxisomal targeting signal receptor family.</text>
</comment>
<dbReference type="Gene3D" id="1.25.40.10">
    <property type="entry name" value="Tetratricopeptide repeat domain"/>
    <property type="match status" value="1"/>
</dbReference>
<evidence type="ECO:0000256" key="15">
    <source>
        <dbReference type="ARBA" id="ARBA00046072"/>
    </source>
</evidence>
<keyword evidence="11" id="KW-0653">Protein transport</keyword>
<dbReference type="PROSITE" id="PS50005">
    <property type="entry name" value="TPR"/>
    <property type="match status" value="3"/>
</dbReference>
<evidence type="ECO:0000313" key="18">
    <source>
        <dbReference type="EMBL" id="KAK6177754.1"/>
    </source>
</evidence>
<evidence type="ECO:0000256" key="5">
    <source>
        <dbReference type="ARBA" id="ARBA00022448"/>
    </source>
</evidence>
<evidence type="ECO:0000256" key="2">
    <source>
        <dbReference type="ARBA" id="ARBA00004514"/>
    </source>
</evidence>
<dbReference type="Pfam" id="PF13181">
    <property type="entry name" value="TPR_8"/>
    <property type="match status" value="1"/>
</dbReference>
<dbReference type="GO" id="GO:0005782">
    <property type="term" value="C:peroxisomal matrix"/>
    <property type="evidence" value="ECO:0007669"/>
    <property type="project" value="UniProtKB-SubCell"/>
</dbReference>
<evidence type="ECO:0000256" key="10">
    <source>
        <dbReference type="ARBA" id="ARBA00022843"/>
    </source>
</evidence>
<evidence type="ECO:0000256" key="13">
    <source>
        <dbReference type="ARBA" id="ARBA00030232"/>
    </source>
</evidence>
<gene>
    <name evidence="18" type="ORF">SNE40_015794</name>
</gene>
<dbReference type="Pfam" id="PF13414">
    <property type="entry name" value="TPR_11"/>
    <property type="match status" value="1"/>
</dbReference>
<evidence type="ECO:0000256" key="8">
    <source>
        <dbReference type="ARBA" id="ARBA00022737"/>
    </source>
</evidence>
<feature type="repeat" description="TPR" evidence="17">
    <location>
        <begin position="535"/>
        <end position="568"/>
    </location>
</feature>
<keyword evidence="8" id="KW-0677">Repeat</keyword>
<dbReference type="SUPFAM" id="SSF48452">
    <property type="entry name" value="TPR-like"/>
    <property type="match status" value="1"/>
</dbReference>
<dbReference type="GO" id="GO:0005052">
    <property type="term" value="F:peroxisome matrix targeting signal-1 binding"/>
    <property type="evidence" value="ECO:0007669"/>
    <property type="project" value="TreeGrafter"/>
</dbReference>
<evidence type="ECO:0000256" key="1">
    <source>
        <dbReference type="ARBA" id="ARBA00004253"/>
    </source>
</evidence>
<dbReference type="GO" id="GO:0005778">
    <property type="term" value="C:peroxisomal membrane"/>
    <property type="evidence" value="ECO:0007669"/>
    <property type="project" value="TreeGrafter"/>
</dbReference>
<evidence type="ECO:0000256" key="4">
    <source>
        <dbReference type="ARBA" id="ARBA00018416"/>
    </source>
</evidence>
<evidence type="ECO:0000313" key="19">
    <source>
        <dbReference type="Proteomes" id="UP001347796"/>
    </source>
</evidence>
<proteinExistence type="inferred from homology"/>
<keyword evidence="6" id="KW-0963">Cytoplasm</keyword>
<sequence>MAGRNLIDGECGGSNSLVKFGSHFTQDRAFKQDGFRPIGPKTVPGPLDLSDPRLQSSEELVNEFLTSHQTVMAPQTFHMGSLLQEMREIEESEKAYTPQRAPTISEMASSEWAEEYLSEDQNVRLTNWGDGQQHTAPPDIKWAEEYLEHTDAKHWAEDYNKEILDDTKWIDEYQTHTARDGNLEKTATEILNGLDDPKFSNSQFVKFVKRIENGEIKVEDNQVIEQSSNETSVKWADQFTQQQEAKSLVDKWEEEFKDFSANQGQDANDVDFWDKLQKHWLEAEQDDIGHPWLSEFERSEPYQTQSGKKNYTFETENPLLDHPNPFEGGLEKLREGDIPNAVLLFEAAVQKDETHVQAWQYLGTTQAENEQEPAAIAALKKCTSLEPGNLVAWMGLAVSYTNESLGTYASHALKTWLKRNPRYSHLVPGQIDDKPITSSFMSSSEYEEVKELYLQAARLSSQGEIDADVQSGLGVLFNLSGEYDKAVDCFSAALQIRPKDALLWNKLGATLANGNRSEDAVDAYHNALQLSPGFIRSRYNLGIACINLGAHKEAVEHFLTALNMQQQSSGPTGAQAVMSNNIWSTLRMTLSLMGRPDLYDVCDKNDLHRLNNEFGMGAT</sequence>
<organism evidence="18 19">
    <name type="scientific">Patella caerulea</name>
    <name type="common">Rayed Mediterranean limpet</name>
    <dbReference type="NCBI Taxonomy" id="87958"/>
    <lineage>
        <taxon>Eukaryota</taxon>
        <taxon>Metazoa</taxon>
        <taxon>Spiralia</taxon>
        <taxon>Lophotrochozoa</taxon>
        <taxon>Mollusca</taxon>
        <taxon>Gastropoda</taxon>
        <taxon>Patellogastropoda</taxon>
        <taxon>Patelloidea</taxon>
        <taxon>Patellidae</taxon>
        <taxon>Patella</taxon>
    </lineage>
</organism>
<keyword evidence="5" id="KW-0813">Transport</keyword>
<dbReference type="InterPro" id="IPR011990">
    <property type="entry name" value="TPR-like_helical_dom_sf"/>
</dbReference>
<evidence type="ECO:0000256" key="11">
    <source>
        <dbReference type="ARBA" id="ARBA00022927"/>
    </source>
</evidence>
<name>A0AAN8JMX5_PATCE</name>
<dbReference type="GO" id="GO:0016560">
    <property type="term" value="P:protein import into peroxisome matrix, docking"/>
    <property type="evidence" value="ECO:0007669"/>
    <property type="project" value="TreeGrafter"/>
</dbReference>
<comment type="function">
    <text evidence="15">In addition to promoting peroxisomal translocation of proteins containing a PTS1 peroxisomal targeting signal, mediates peroxisomal import of proteins containing a C-terminal PTS2-type peroxisomal targeting signal via its interaction with PEX7. Interaction with PEX7 only takes place when PEX7 is associated with cargo proteins containing a PTS2 peroxisomal targeting signal. PEX7 along with PTS2-containing cargo proteins are then translocated through the PEX13-PEX14 docking complex together with PEX5.</text>
</comment>
<comment type="function">
    <text evidence="16">Receptor that mediates peroxisomal import of proteins containing a C-terminal PTS1-type tripeptide peroxisomal targeting signal (SKL-type). Binds to cargo proteins containing a PTS1 peroxisomal targeting signal in the cytosol, and translocates them into the peroxisome matrix by passing through the PEX13-PEX14 docking complex along with cargo proteins. PEX5 receptor is then retrotranslocated into the cytosol, leading to release of bound cargo in the peroxisome matrix, and reset for a subsequent peroxisome import cycle.</text>
</comment>
<comment type="subcellular location">
    <subcellularLocation>
        <location evidence="2">Cytoplasm</location>
        <location evidence="2">Cytosol</location>
    </subcellularLocation>
    <subcellularLocation>
        <location evidence="1">Peroxisome matrix</location>
    </subcellularLocation>
</comment>
<evidence type="ECO:0000256" key="14">
    <source>
        <dbReference type="ARBA" id="ARBA00032505"/>
    </source>
</evidence>
<evidence type="ECO:0000256" key="16">
    <source>
        <dbReference type="ARBA" id="ARBA00046106"/>
    </source>
</evidence>
<evidence type="ECO:0000256" key="17">
    <source>
        <dbReference type="PROSITE-ProRule" id="PRU00339"/>
    </source>
</evidence>
<dbReference type="SMART" id="SM00028">
    <property type="entry name" value="TPR"/>
    <property type="match status" value="4"/>
</dbReference>
<keyword evidence="7" id="KW-1017">Isopeptide bond</keyword>
<dbReference type="InterPro" id="IPR024111">
    <property type="entry name" value="PEX5/PEX5L"/>
</dbReference>
<dbReference type="AlphaFoldDB" id="A0AAN8JMX5"/>
<comment type="caution">
    <text evidence="18">The sequence shown here is derived from an EMBL/GenBank/DDBJ whole genome shotgun (WGS) entry which is preliminary data.</text>
</comment>
<feature type="repeat" description="TPR" evidence="17">
    <location>
        <begin position="501"/>
        <end position="534"/>
    </location>
</feature>
<evidence type="ECO:0000256" key="12">
    <source>
        <dbReference type="ARBA" id="ARBA00023140"/>
    </source>
</evidence>
<dbReference type="EMBL" id="JAZGQO010000010">
    <property type="protein sequence ID" value="KAK6177754.1"/>
    <property type="molecule type" value="Genomic_DNA"/>
</dbReference>
<keyword evidence="10" id="KW-0832">Ubl conjugation</keyword>
<dbReference type="FunFam" id="1.25.40.10:FF:000034">
    <property type="entry name" value="Peroxisomal biogenesis factor 5 isoform 1"/>
    <property type="match status" value="1"/>
</dbReference>
<dbReference type="GO" id="GO:0005829">
    <property type="term" value="C:cytosol"/>
    <property type="evidence" value="ECO:0007669"/>
    <property type="project" value="UniProtKB-SubCell"/>
</dbReference>
<keyword evidence="12" id="KW-0576">Peroxisome</keyword>
<evidence type="ECO:0000256" key="9">
    <source>
        <dbReference type="ARBA" id="ARBA00022803"/>
    </source>
</evidence>
<dbReference type="PROSITE" id="PS50293">
    <property type="entry name" value="TPR_REGION"/>
    <property type="match status" value="1"/>
</dbReference>
<protein>
    <recommendedName>
        <fullName evidence="4">Peroxisomal targeting signal 1 receptor</fullName>
    </recommendedName>
    <alternativeName>
        <fullName evidence="13">PTS1-BP</fullName>
    </alternativeName>
    <alternativeName>
        <fullName evidence="14">Peroxin-5</fullName>
    </alternativeName>
</protein>
<keyword evidence="19" id="KW-1185">Reference proteome</keyword>